<dbReference type="Pfam" id="PF00126">
    <property type="entry name" value="HTH_1"/>
    <property type="match status" value="1"/>
</dbReference>
<dbReference type="InterPro" id="IPR036388">
    <property type="entry name" value="WH-like_DNA-bd_sf"/>
</dbReference>
<dbReference type="GO" id="GO:0003700">
    <property type="term" value="F:DNA-binding transcription factor activity"/>
    <property type="evidence" value="ECO:0007669"/>
    <property type="project" value="InterPro"/>
</dbReference>
<dbReference type="Gene3D" id="3.40.190.290">
    <property type="match status" value="1"/>
</dbReference>
<gene>
    <name evidence="6" type="ORF">E8M01_29420</name>
</gene>
<dbReference type="KEGG" id="pstg:E8M01_29420"/>
<dbReference type="RefSeq" id="WP_136963408.1">
    <property type="nucleotide sequence ID" value="NZ_CP039690.1"/>
</dbReference>
<feature type="domain" description="HTH lysR-type" evidence="5">
    <location>
        <begin position="5"/>
        <end position="62"/>
    </location>
</feature>
<evidence type="ECO:0000313" key="7">
    <source>
        <dbReference type="Proteomes" id="UP000298781"/>
    </source>
</evidence>
<evidence type="ECO:0000259" key="5">
    <source>
        <dbReference type="PROSITE" id="PS50931"/>
    </source>
</evidence>
<dbReference type="Gene3D" id="1.10.10.10">
    <property type="entry name" value="Winged helix-like DNA-binding domain superfamily/Winged helix DNA-binding domain"/>
    <property type="match status" value="1"/>
</dbReference>
<protein>
    <submittedName>
        <fullName evidence="6">LysR family transcriptional regulator</fullName>
    </submittedName>
</protein>
<dbReference type="AlphaFoldDB" id="A0A4D7BJU4"/>
<dbReference type="PANTHER" id="PTHR30126:SF91">
    <property type="entry name" value="LYSR FAMILY TRANSCRIPTIONAL REGULATOR"/>
    <property type="match status" value="1"/>
</dbReference>
<evidence type="ECO:0000256" key="1">
    <source>
        <dbReference type="ARBA" id="ARBA00009437"/>
    </source>
</evidence>
<dbReference type="SUPFAM" id="SSF46785">
    <property type="entry name" value="Winged helix' DNA-binding domain"/>
    <property type="match status" value="1"/>
</dbReference>
<dbReference type="PRINTS" id="PR00039">
    <property type="entry name" value="HTHLYSR"/>
</dbReference>
<accession>A0A4D7BJU4</accession>
<dbReference type="InterPro" id="IPR005119">
    <property type="entry name" value="LysR_subst-bd"/>
</dbReference>
<reference evidence="6 7" key="1">
    <citation type="submission" date="2019-04" db="EMBL/GenBank/DDBJ databases">
        <title>Phreatobacter aquaticus sp. nov.</title>
        <authorList>
            <person name="Choi A."/>
        </authorList>
    </citation>
    <scope>NUCLEOTIDE SEQUENCE [LARGE SCALE GENOMIC DNA]</scope>
    <source>
        <strain evidence="6 7">KCTC 52518</strain>
    </source>
</reference>
<dbReference type="CDD" id="cd05466">
    <property type="entry name" value="PBP2_LTTR_substrate"/>
    <property type="match status" value="1"/>
</dbReference>
<dbReference type="InterPro" id="IPR036390">
    <property type="entry name" value="WH_DNA-bd_sf"/>
</dbReference>
<dbReference type="EMBL" id="CP039690">
    <property type="protein sequence ID" value="QCI67987.1"/>
    <property type="molecule type" value="Genomic_DNA"/>
</dbReference>
<evidence type="ECO:0000256" key="2">
    <source>
        <dbReference type="ARBA" id="ARBA00023015"/>
    </source>
</evidence>
<dbReference type="Pfam" id="PF03466">
    <property type="entry name" value="LysR_substrate"/>
    <property type="match status" value="1"/>
</dbReference>
<evidence type="ECO:0000313" key="6">
    <source>
        <dbReference type="EMBL" id="QCI67987.1"/>
    </source>
</evidence>
<dbReference type="FunFam" id="1.10.10.10:FF:000001">
    <property type="entry name" value="LysR family transcriptional regulator"/>
    <property type="match status" value="1"/>
</dbReference>
<proteinExistence type="inferred from homology"/>
<dbReference type="Proteomes" id="UP000298781">
    <property type="component" value="Chromosome"/>
</dbReference>
<keyword evidence="7" id="KW-1185">Reference proteome</keyword>
<dbReference type="PROSITE" id="PS50931">
    <property type="entry name" value="HTH_LYSR"/>
    <property type="match status" value="1"/>
</dbReference>
<dbReference type="OrthoDB" id="196624at2"/>
<dbReference type="GO" id="GO:0000976">
    <property type="term" value="F:transcription cis-regulatory region binding"/>
    <property type="evidence" value="ECO:0007669"/>
    <property type="project" value="TreeGrafter"/>
</dbReference>
<keyword evidence="4" id="KW-0804">Transcription</keyword>
<keyword evidence="3" id="KW-0238">DNA-binding</keyword>
<name>A0A4D7BJU4_9HYPH</name>
<dbReference type="PANTHER" id="PTHR30126">
    <property type="entry name" value="HTH-TYPE TRANSCRIPTIONAL REGULATOR"/>
    <property type="match status" value="1"/>
</dbReference>
<keyword evidence="2" id="KW-0805">Transcription regulation</keyword>
<dbReference type="SUPFAM" id="SSF53850">
    <property type="entry name" value="Periplasmic binding protein-like II"/>
    <property type="match status" value="1"/>
</dbReference>
<dbReference type="InterPro" id="IPR000847">
    <property type="entry name" value="LysR_HTH_N"/>
</dbReference>
<evidence type="ECO:0000256" key="3">
    <source>
        <dbReference type="ARBA" id="ARBA00023125"/>
    </source>
</evidence>
<organism evidence="6 7">
    <name type="scientific">Phreatobacter stygius</name>
    <dbReference type="NCBI Taxonomy" id="1940610"/>
    <lineage>
        <taxon>Bacteria</taxon>
        <taxon>Pseudomonadati</taxon>
        <taxon>Pseudomonadota</taxon>
        <taxon>Alphaproteobacteria</taxon>
        <taxon>Hyphomicrobiales</taxon>
        <taxon>Phreatobacteraceae</taxon>
        <taxon>Phreatobacter</taxon>
    </lineage>
</organism>
<comment type="similarity">
    <text evidence="1">Belongs to the LysR transcriptional regulatory family.</text>
</comment>
<evidence type="ECO:0000256" key="4">
    <source>
        <dbReference type="ARBA" id="ARBA00023163"/>
    </source>
</evidence>
<sequence length="313" mass="33518">MLDALTLDQLRVFVSIADSGSFRAAARSLGRAQSGLSSAIANLETELRVVLFDRSQHRPVLTEAGATLLAEARTLLIRADAFRARANSFHQGVEAGLRVALDPLLSLPKVARVVSRFHLQFPSVRLELDTTPMTSALAMVLDGRCDLGLTAADEQDAHIASEVIGEIDGMIAVCRADHPLAGREAGETWTTVDLSGHLQIVISDPSARSQGRNFGVLSQKTYRVGDLATKHALILAGVGWGNLPLWIIADDISAGRLARVALAAHRAGEPAPLTLYAISRIDRPFGPAASGLCRMLSDDFGRRRTRPAPSRPA</sequence>